<name>A0AAI8VH59_9PEZI</name>
<dbReference type="SMART" id="SM00939">
    <property type="entry name" value="PepX_C"/>
    <property type="match status" value="1"/>
</dbReference>
<dbReference type="InterPro" id="IPR050585">
    <property type="entry name" value="Xaa-Pro_dipeptidyl-ppase/CocE"/>
</dbReference>
<dbReference type="GO" id="GO:0008239">
    <property type="term" value="F:dipeptidyl-peptidase activity"/>
    <property type="evidence" value="ECO:0007669"/>
    <property type="project" value="InterPro"/>
</dbReference>
<protein>
    <submittedName>
        <fullName evidence="3">Uu.00g088740.m01.CDS01</fullName>
    </submittedName>
</protein>
<dbReference type="Gene3D" id="3.40.50.1820">
    <property type="entry name" value="alpha/beta hydrolase"/>
    <property type="match status" value="1"/>
</dbReference>
<feature type="domain" description="Xaa-Pro dipeptidyl-peptidase C-terminal" evidence="2">
    <location>
        <begin position="339"/>
        <end position="605"/>
    </location>
</feature>
<dbReference type="InterPro" id="IPR013736">
    <property type="entry name" value="Xaa-Pro_dipept_C"/>
</dbReference>
<dbReference type="PANTHER" id="PTHR43056:SF10">
    <property type="entry name" value="COCE_NOND FAMILY, PUTATIVE (AFU_ORTHOLOGUE AFUA_7G00600)-RELATED"/>
    <property type="match status" value="1"/>
</dbReference>
<dbReference type="Pfam" id="PF02129">
    <property type="entry name" value="Peptidase_S15"/>
    <property type="match status" value="1"/>
</dbReference>
<dbReference type="InterPro" id="IPR000383">
    <property type="entry name" value="Xaa-Pro-like_dom"/>
</dbReference>
<evidence type="ECO:0000256" key="1">
    <source>
        <dbReference type="ARBA" id="ARBA00022801"/>
    </source>
</evidence>
<reference evidence="3" key="1">
    <citation type="submission" date="2023-10" db="EMBL/GenBank/DDBJ databases">
        <authorList>
            <person name="Hackl T."/>
        </authorList>
    </citation>
    <scope>NUCLEOTIDE SEQUENCE</scope>
</reference>
<dbReference type="Pfam" id="PF08530">
    <property type="entry name" value="PepX_C"/>
    <property type="match status" value="1"/>
</dbReference>
<accession>A0AAI8VH59</accession>
<dbReference type="InterPro" id="IPR029058">
    <property type="entry name" value="AB_hydrolase_fold"/>
</dbReference>
<keyword evidence="4" id="KW-1185">Reference proteome</keyword>
<proteinExistence type="predicted"/>
<dbReference type="NCBIfam" id="TIGR00976">
    <property type="entry name" value="CocE_NonD"/>
    <property type="match status" value="1"/>
</dbReference>
<gene>
    <name evidence="3" type="ORF">KHLLAP_LOCUS8156</name>
</gene>
<evidence type="ECO:0000259" key="2">
    <source>
        <dbReference type="SMART" id="SM00939"/>
    </source>
</evidence>
<keyword evidence="1" id="KW-0378">Hydrolase</keyword>
<evidence type="ECO:0000313" key="3">
    <source>
        <dbReference type="EMBL" id="CAJ2507688.1"/>
    </source>
</evidence>
<organism evidence="3 4">
    <name type="scientific">Anthostomella pinea</name>
    <dbReference type="NCBI Taxonomy" id="933095"/>
    <lineage>
        <taxon>Eukaryota</taxon>
        <taxon>Fungi</taxon>
        <taxon>Dikarya</taxon>
        <taxon>Ascomycota</taxon>
        <taxon>Pezizomycotina</taxon>
        <taxon>Sordariomycetes</taxon>
        <taxon>Xylariomycetidae</taxon>
        <taxon>Xylariales</taxon>
        <taxon>Xylariaceae</taxon>
        <taxon>Anthostomella</taxon>
    </lineage>
</organism>
<dbReference type="SUPFAM" id="SSF53474">
    <property type="entry name" value="alpha/beta-Hydrolases"/>
    <property type="match status" value="1"/>
</dbReference>
<sequence>MEVQTPPIRDISSVADDAEAGLRVMMNVSVPLKASKLPIRANVYLPLAPLLNTESTDAKFPVLVTYGPYGKDIPYATFFPASFGQVNPEHKSEYSAWETPDPVYWTGQGYAIVRADERGLGQSPGFLDTMSRGTSECFFDVVEWAAEQPWSTGKIGLLGISYYAGTQWRVAARRPKGLAAIIPWEGMSDYYRDRCRHGGILSDKFINFWQNRQVLVNQYGRPGRSKLTFPPDGPGARGQLDTIEGDLPEDVLVKNRQDQTVDNAKYQYRDQDYYASKDFTPEDIEVPLLSVANWGGILLHLRGNVEGYTHAGSKFKYLRFITGRHDLPFYYHDEVELQKSFLDAFLKGDDRVGWSKPGKVSPVTVTLRKGNVGFNDAEKEKTYPKREEEAWPIPRTKYTNYYLTSDESLVTSKQSSEPKQVSYPALGTLDKPQAVQFTTPPFEEETEITGHITAHLNVSLTPEEVAREKDIDLFLTLRHLNASGKEIYYTGTAGDPVPICKGWLRVSMRKVHEENPKHRSWLPHREYFSTDVQEVKPGEVYGVDIELWPSNVIVDKGNQIVFEVASGDTQGSGIFQHNSATDRYPAKFAGQNHIHFGEGLENYVTLPVIPPK</sequence>
<dbReference type="InterPro" id="IPR005674">
    <property type="entry name" value="CocE/Ser_esterase"/>
</dbReference>
<dbReference type="Gene3D" id="2.60.120.260">
    <property type="entry name" value="Galactose-binding domain-like"/>
    <property type="match status" value="1"/>
</dbReference>
<comment type="caution">
    <text evidence="3">The sequence shown here is derived from an EMBL/GenBank/DDBJ whole genome shotgun (WGS) entry which is preliminary data.</text>
</comment>
<dbReference type="Gene3D" id="1.10.3020.20">
    <property type="match status" value="1"/>
</dbReference>
<dbReference type="EMBL" id="CAUWAG010000010">
    <property type="protein sequence ID" value="CAJ2507688.1"/>
    <property type="molecule type" value="Genomic_DNA"/>
</dbReference>
<dbReference type="SUPFAM" id="SSF49785">
    <property type="entry name" value="Galactose-binding domain-like"/>
    <property type="match status" value="1"/>
</dbReference>
<dbReference type="Proteomes" id="UP001295740">
    <property type="component" value="Unassembled WGS sequence"/>
</dbReference>
<dbReference type="PANTHER" id="PTHR43056">
    <property type="entry name" value="PEPTIDASE S9 PROLYL OLIGOPEPTIDASE"/>
    <property type="match status" value="1"/>
</dbReference>
<dbReference type="InterPro" id="IPR008979">
    <property type="entry name" value="Galactose-bd-like_sf"/>
</dbReference>
<dbReference type="AlphaFoldDB" id="A0AAI8VH59"/>
<evidence type="ECO:0000313" key="4">
    <source>
        <dbReference type="Proteomes" id="UP001295740"/>
    </source>
</evidence>